<evidence type="ECO:0000313" key="1">
    <source>
        <dbReference type="EMBL" id="MBV4360604.1"/>
    </source>
</evidence>
<reference evidence="1" key="1">
    <citation type="submission" date="2021-06" db="EMBL/GenBank/DDBJ databases">
        <authorList>
            <person name="Huq M.A."/>
        </authorList>
    </citation>
    <scope>NUCLEOTIDE SEQUENCE</scope>
    <source>
        <strain evidence="1">MAH-26</strain>
    </source>
</reference>
<gene>
    <name evidence="1" type="ORF">KTO63_25795</name>
</gene>
<sequence>MLTQNRKYHFVGELLLKKSRVLDEQSRAIDDKVNWLFLNTGERQFSFVYKIEQPLDAEFDKPFRVELAFTMIEAVINAVQLNHTYEVLRGPESIGTVKLIGALE</sequence>
<protein>
    <submittedName>
        <fullName evidence="1">Uncharacterized protein</fullName>
    </submittedName>
</protein>
<dbReference type="RefSeq" id="WP_217795139.1">
    <property type="nucleotide sequence ID" value="NZ_JAHSPG010000018.1"/>
</dbReference>
<dbReference type="AlphaFoldDB" id="A0A9E2W6Z7"/>
<evidence type="ECO:0000313" key="2">
    <source>
        <dbReference type="Proteomes" id="UP000812270"/>
    </source>
</evidence>
<proteinExistence type="predicted"/>
<comment type="caution">
    <text evidence="1">The sequence shown here is derived from an EMBL/GenBank/DDBJ whole genome shotgun (WGS) entry which is preliminary data.</text>
</comment>
<accession>A0A9E2W6Z7</accession>
<name>A0A9E2W6Z7_9BACT</name>
<dbReference type="EMBL" id="JAHSPG010000018">
    <property type="protein sequence ID" value="MBV4360604.1"/>
    <property type="molecule type" value="Genomic_DNA"/>
</dbReference>
<dbReference type="Proteomes" id="UP000812270">
    <property type="component" value="Unassembled WGS sequence"/>
</dbReference>
<keyword evidence="2" id="KW-1185">Reference proteome</keyword>
<organism evidence="1 2">
    <name type="scientific">Pinibacter aurantiacus</name>
    <dbReference type="NCBI Taxonomy" id="2851599"/>
    <lineage>
        <taxon>Bacteria</taxon>
        <taxon>Pseudomonadati</taxon>
        <taxon>Bacteroidota</taxon>
        <taxon>Chitinophagia</taxon>
        <taxon>Chitinophagales</taxon>
        <taxon>Chitinophagaceae</taxon>
        <taxon>Pinibacter</taxon>
    </lineage>
</organism>